<dbReference type="PANTHER" id="PTHR36111:SF2">
    <property type="entry name" value="INNER MEMBRANE PROTEIN"/>
    <property type="match status" value="1"/>
</dbReference>
<keyword evidence="3" id="KW-1185">Reference proteome</keyword>
<sequence>MGVIVNLLAIVAGSLVGTFIGHKFKKDLNELIMNCVGLFIIILGIKSTIGAGNDIRVLVFLIIGSIIGNIINIDKNITKFSKYLERKFVKDRESTFGKGLVISTILYCVGAMAIIGSIKSGLSKDNNILYIKSILDGVSAIIFSSIYGIGVMFSAFAVFIYQGIFYIFASELKGILTETAVKEIDYLGGIMILGIGVNILFKKEIKIANMLPAIFIPMIFPLICSLFSKIFNF</sequence>
<evidence type="ECO:0000313" key="2">
    <source>
        <dbReference type="EMBL" id="ACZ08932.1"/>
    </source>
</evidence>
<feature type="transmembrane region" description="Helical" evidence="1">
    <location>
        <begin position="138"/>
        <end position="164"/>
    </location>
</feature>
<dbReference type="EMBL" id="CP001739">
    <property type="protein sequence ID" value="ACZ08932.1"/>
    <property type="molecule type" value="Genomic_DNA"/>
</dbReference>
<dbReference type="eggNOG" id="COG1811">
    <property type="taxonomic scope" value="Bacteria"/>
</dbReference>
<evidence type="ECO:0000256" key="1">
    <source>
        <dbReference type="SAM" id="Phobius"/>
    </source>
</evidence>
<proteinExistence type="predicted"/>
<reference evidence="2 3" key="2">
    <citation type="journal article" date="2010" name="Stand. Genomic Sci.">
        <title>Complete genome sequence of Sebaldella termitidis type strain (NCTC 11300).</title>
        <authorList>
            <person name="Harmon-Smith M."/>
            <person name="Celia L."/>
            <person name="Chertkov O."/>
            <person name="Lapidus A."/>
            <person name="Copeland A."/>
            <person name="Glavina Del Rio T."/>
            <person name="Nolan M."/>
            <person name="Lucas S."/>
            <person name="Tice H."/>
            <person name="Cheng J.F."/>
            <person name="Han C."/>
            <person name="Detter J.C."/>
            <person name="Bruce D."/>
            <person name="Goodwin L."/>
            <person name="Pitluck S."/>
            <person name="Pati A."/>
            <person name="Liolios K."/>
            <person name="Ivanova N."/>
            <person name="Mavromatis K."/>
            <person name="Mikhailova N."/>
            <person name="Chen A."/>
            <person name="Palaniappan K."/>
            <person name="Land M."/>
            <person name="Hauser L."/>
            <person name="Chang Y.J."/>
            <person name="Jeffries C.D."/>
            <person name="Brettin T."/>
            <person name="Goker M."/>
            <person name="Beck B."/>
            <person name="Bristow J."/>
            <person name="Eisen J.A."/>
            <person name="Markowitz V."/>
            <person name="Hugenholtz P."/>
            <person name="Kyrpides N.C."/>
            <person name="Klenk H.P."/>
            <person name="Chen F."/>
        </authorList>
    </citation>
    <scope>NUCLEOTIDE SEQUENCE [LARGE SCALE GENOMIC DNA]</scope>
    <source>
        <strain evidence="3">ATCC 33386 / NCTC 11300</strain>
    </source>
</reference>
<name>D1AK16_SEBTE</name>
<keyword evidence="1" id="KW-0472">Membrane</keyword>
<feature type="transmembrane region" description="Helical" evidence="1">
    <location>
        <begin position="6"/>
        <end position="24"/>
    </location>
</feature>
<feature type="transmembrane region" description="Helical" evidence="1">
    <location>
        <begin position="207"/>
        <end position="227"/>
    </location>
</feature>
<dbReference type="InterPro" id="IPR007563">
    <property type="entry name" value="DUF554"/>
</dbReference>
<protein>
    <recommendedName>
        <fullName evidence="4">Transport protein</fullName>
    </recommendedName>
</protein>
<feature type="transmembrane region" description="Helical" evidence="1">
    <location>
        <begin position="95"/>
        <end position="118"/>
    </location>
</feature>
<accession>D1AK16</accession>
<dbReference type="RefSeq" id="WP_012861526.1">
    <property type="nucleotide sequence ID" value="NC_013517.1"/>
</dbReference>
<dbReference type="KEGG" id="str:Sterm_2078"/>
<feature type="transmembrane region" description="Helical" evidence="1">
    <location>
        <begin position="31"/>
        <end position="49"/>
    </location>
</feature>
<dbReference type="PANTHER" id="PTHR36111">
    <property type="entry name" value="INNER MEMBRANE PROTEIN-RELATED"/>
    <property type="match status" value="1"/>
</dbReference>
<dbReference type="AlphaFoldDB" id="D1AK16"/>
<feature type="transmembrane region" description="Helical" evidence="1">
    <location>
        <begin position="184"/>
        <end position="201"/>
    </location>
</feature>
<gene>
    <name evidence="2" type="ordered locus">Sterm_2078</name>
</gene>
<keyword evidence="1" id="KW-1133">Transmembrane helix</keyword>
<reference evidence="3" key="1">
    <citation type="submission" date="2009-09" db="EMBL/GenBank/DDBJ databases">
        <title>The complete chromosome of Sebaldella termitidis ATCC 33386.</title>
        <authorList>
            <consortium name="US DOE Joint Genome Institute (JGI-PGF)"/>
            <person name="Lucas S."/>
            <person name="Copeland A."/>
            <person name="Lapidus A."/>
            <person name="Glavina del Rio T."/>
            <person name="Dalin E."/>
            <person name="Tice H."/>
            <person name="Bruce D."/>
            <person name="Goodwin L."/>
            <person name="Pitluck S."/>
            <person name="Kyrpides N."/>
            <person name="Mavromatis K."/>
            <person name="Ivanova N."/>
            <person name="Mikhailova N."/>
            <person name="Sims D."/>
            <person name="Meincke L."/>
            <person name="Brettin T."/>
            <person name="Detter J.C."/>
            <person name="Han C."/>
            <person name="Larimer F."/>
            <person name="Land M."/>
            <person name="Hauser L."/>
            <person name="Markowitz V."/>
            <person name="Cheng J.F."/>
            <person name="Hugenholtz P."/>
            <person name="Woyke T."/>
            <person name="Wu D."/>
            <person name="Eisen J.A."/>
        </authorList>
    </citation>
    <scope>NUCLEOTIDE SEQUENCE [LARGE SCALE GENOMIC DNA]</scope>
    <source>
        <strain evidence="3">ATCC 33386 / NCTC 11300</strain>
    </source>
</reference>
<keyword evidence="1" id="KW-0812">Transmembrane</keyword>
<dbReference type="STRING" id="526218.Sterm_2078"/>
<evidence type="ECO:0008006" key="4">
    <source>
        <dbReference type="Google" id="ProtNLM"/>
    </source>
</evidence>
<evidence type="ECO:0000313" key="3">
    <source>
        <dbReference type="Proteomes" id="UP000000845"/>
    </source>
</evidence>
<dbReference type="HOGENOM" id="CLU_091659_0_0_0"/>
<feature type="transmembrane region" description="Helical" evidence="1">
    <location>
        <begin position="55"/>
        <end position="74"/>
    </location>
</feature>
<organism evidence="2 3">
    <name type="scientific">Sebaldella termitidis (strain ATCC 33386 / NCTC 11300)</name>
    <dbReference type="NCBI Taxonomy" id="526218"/>
    <lineage>
        <taxon>Bacteria</taxon>
        <taxon>Fusobacteriati</taxon>
        <taxon>Fusobacteriota</taxon>
        <taxon>Fusobacteriia</taxon>
        <taxon>Fusobacteriales</taxon>
        <taxon>Leptotrichiaceae</taxon>
        <taxon>Sebaldella</taxon>
    </lineage>
</organism>
<dbReference type="Pfam" id="PF04474">
    <property type="entry name" value="DUF554"/>
    <property type="match status" value="1"/>
</dbReference>
<dbReference type="Proteomes" id="UP000000845">
    <property type="component" value="Chromosome"/>
</dbReference>